<reference evidence="1 2" key="1">
    <citation type="submission" date="2018-06" db="EMBL/GenBank/DDBJ databases">
        <authorList>
            <consortium name="NARMS: The National Antimicrobial Resistance Monitoring System"/>
        </authorList>
    </citation>
    <scope>NUCLEOTIDE SEQUENCE [LARGE SCALE GENOMIC DNA]</scope>
    <source>
        <strain evidence="1 2">FSIS11807978</strain>
    </source>
</reference>
<evidence type="ECO:0000313" key="2">
    <source>
        <dbReference type="Proteomes" id="UP000365807"/>
    </source>
</evidence>
<sequence>MKHNTQIHSLRVEIIIKEFLSSLENANQFVIQLIKDNQEFKNFVMKKQARENKNQPSLFKDF</sequence>
<comment type="caution">
    <text evidence="1">The sequence shown here is derived from an EMBL/GenBank/DDBJ whole genome shotgun (WGS) entry which is preliminary data.</text>
</comment>
<gene>
    <name evidence="1" type="ORF">C6T04_09435</name>
</gene>
<accession>A0A691X1X4</accession>
<dbReference type="AlphaFoldDB" id="A0A691X1X4"/>
<dbReference type="EMBL" id="AACGFG010000029">
    <property type="protein sequence ID" value="EAK4359112.1"/>
    <property type="molecule type" value="Genomic_DNA"/>
</dbReference>
<evidence type="ECO:0000313" key="1">
    <source>
        <dbReference type="EMBL" id="EAK4359112.1"/>
    </source>
</evidence>
<protein>
    <submittedName>
        <fullName evidence="1">Uncharacterized protein</fullName>
    </submittedName>
</protein>
<name>A0A691X1X4_CAMCO</name>
<dbReference type="RefSeq" id="WP_057993029.1">
    <property type="nucleotide sequence ID" value="NZ_JOVY01000001.1"/>
</dbReference>
<proteinExistence type="predicted"/>
<organism evidence="1 2">
    <name type="scientific">Campylobacter coli</name>
    <dbReference type="NCBI Taxonomy" id="195"/>
    <lineage>
        <taxon>Bacteria</taxon>
        <taxon>Pseudomonadati</taxon>
        <taxon>Campylobacterota</taxon>
        <taxon>Epsilonproteobacteria</taxon>
        <taxon>Campylobacterales</taxon>
        <taxon>Campylobacteraceae</taxon>
        <taxon>Campylobacter</taxon>
    </lineage>
</organism>
<dbReference type="Proteomes" id="UP000365807">
    <property type="component" value="Unassembled WGS sequence"/>
</dbReference>